<dbReference type="EMBL" id="JACBYR010000001">
    <property type="protein sequence ID" value="NYE84537.1"/>
    <property type="molecule type" value="Genomic_DNA"/>
</dbReference>
<dbReference type="Pfam" id="PF08530">
    <property type="entry name" value="PepX_C"/>
    <property type="match status" value="1"/>
</dbReference>
<protein>
    <recommendedName>
        <fullName evidence="2">Xaa-Pro dipeptidyl-peptidase C-terminal domain-containing protein</fullName>
    </recommendedName>
</protein>
<gene>
    <name evidence="3" type="ORF">FHW18_003808</name>
</gene>
<dbReference type="AlphaFoldDB" id="A0A7Y9IWT8"/>
<organism evidence="3 4">
    <name type="scientific">Pigmentiphaga litoralis</name>
    <dbReference type="NCBI Taxonomy" id="516702"/>
    <lineage>
        <taxon>Bacteria</taxon>
        <taxon>Pseudomonadati</taxon>
        <taxon>Pseudomonadota</taxon>
        <taxon>Betaproteobacteria</taxon>
        <taxon>Burkholderiales</taxon>
        <taxon>Alcaligenaceae</taxon>
        <taxon>Pigmentiphaga</taxon>
    </lineage>
</organism>
<dbReference type="Gene3D" id="1.10.3020.20">
    <property type="match status" value="1"/>
</dbReference>
<accession>A0A7Y9IWT8</accession>
<dbReference type="Pfam" id="PF02129">
    <property type="entry name" value="Peptidase_S15"/>
    <property type="match status" value="1"/>
</dbReference>
<dbReference type="PANTHER" id="PTHR43056">
    <property type="entry name" value="PEPTIDASE S9 PROLYL OLIGOPEPTIDASE"/>
    <property type="match status" value="1"/>
</dbReference>
<evidence type="ECO:0000313" key="3">
    <source>
        <dbReference type="EMBL" id="NYE84537.1"/>
    </source>
</evidence>
<dbReference type="Gene3D" id="2.60.120.260">
    <property type="entry name" value="Galactose-binding domain-like"/>
    <property type="match status" value="1"/>
</dbReference>
<dbReference type="RefSeq" id="WP_257021947.1">
    <property type="nucleotide sequence ID" value="NZ_JACBYR010000001.1"/>
</dbReference>
<dbReference type="SMART" id="SM00939">
    <property type="entry name" value="PepX_C"/>
    <property type="match status" value="1"/>
</dbReference>
<evidence type="ECO:0000313" key="4">
    <source>
        <dbReference type="Proteomes" id="UP000542125"/>
    </source>
</evidence>
<dbReference type="InterPro" id="IPR000383">
    <property type="entry name" value="Xaa-Pro-like_dom"/>
</dbReference>
<proteinExistence type="predicted"/>
<reference evidence="3 4" key="1">
    <citation type="submission" date="2020-07" db="EMBL/GenBank/DDBJ databases">
        <title>Genomic Encyclopedia of Type Strains, Phase IV (KMG-V): Genome sequencing to study the core and pangenomes of soil and plant-associated prokaryotes.</title>
        <authorList>
            <person name="Whitman W."/>
        </authorList>
    </citation>
    <scope>NUCLEOTIDE SEQUENCE [LARGE SCALE GENOMIC DNA]</scope>
    <source>
        <strain evidence="3 4">SAS40</strain>
    </source>
</reference>
<dbReference type="SUPFAM" id="SSF53474">
    <property type="entry name" value="alpha/beta-Hydrolases"/>
    <property type="match status" value="1"/>
</dbReference>
<evidence type="ECO:0000259" key="2">
    <source>
        <dbReference type="SMART" id="SM00939"/>
    </source>
</evidence>
<feature type="domain" description="Xaa-Pro dipeptidyl-peptidase C-terminal" evidence="2">
    <location>
        <begin position="319"/>
        <end position="558"/>
    </location>
</feature>
<name>A0A7Y9IWT8_9BURK</name>
<dbReference type="Proteomes" id="UP000542125">
    <property type="component" value="Unassembled WGS sequence"/>
</dbReference>
<dbReference type="InterPro" id="IPR029058">
    <property type="entry name" value="AB_hydrolase_fold"/>
</dbReference>
<dbReference type="PANTHER" id="PTHR43056:SF10">
    <property type="entry name" value="COCE_NOND FAMILY, PUTATIVE (AFU_ORTHOLOGUE AFUA_7G00600)-RELATED"/>
    <property type="match status" value="1"/>
</dbReference>
<dbReference type="InterPro" id="IPR005674">
    <property type="entry name" value="CocE/Ser_esterase"/>
</dbReference>
<evidence type="ECO:0000256" key="1">
    <source>
        <dbReference type="ARBA" id="ARBA00022801"/>
    </source>
</evidence>
<dbReference type="Gene3D" id="3.40.50.1820">
    <property type="entry name" value="alpha/beta hydrolase"/>
    <property type="match status" value="1"/>
</dbReference>
<dbReference type="NCBIfam" id="TIGR00976">
    <property type="entry name" value="CocE_NonD"/>
    <property type="match status" value="1"/>
</dbReference>
<dbReference type="SUPFAM" id="SSF49785">
    <property type="entry name" value="Galactose-binding domain-like"/>
    <property type="match status" value="1"/>
</dbReference>
<dbReference type="InterPro" id="IPR008979">
    <property type="entry name" value="Galactose-bd-like_sf"/>
</dbReference>
<dbReference type="GO" id="GO:0008239">
    <property type="term" value="F:dipeptidyl-peptidase activity"/>
    <property type="evidence" value="ECO:0007669"/>
    <property type="project" value="InterPro"/>
</dbReference>
<keyword evidence="4" id="KW-1185">Reference proteome</keyword>
<sequence length="565" mass="62838">MSITPLRSHAMVFEKDVAIPMDDGAILRANVFRPDAPGQYPVVMAQGVYGKDVHFADGWKPQWEKLMKLHPDLCSNGSTGKYMRWETVDPERWVPDGFVVIHVDSRGSGKSPGFLDPMSAREIEDYVASIAWAGTQTWSNGKVGLIGISYYAATQWRVAALRPPYLAAIVPWEGRSDHYRDYGFHGGIMSNGFLQAWWPKQVLSNQHGSGGTPYRDRDTGLPTTGDALSAPLLLGNRSDYPAEMARHPLCDAWHRERSPDLSRIDVPVLSAGNWGGPGNHLRGNIEGYLRAGAKKKWLSMHIGTHYESFYLPDYVAMQKRFFNFYLRGDQNGWEDEPPVKLAVRHVEGSATRTENEFPLARTVWTAFYLDAATRSLAPETPGSAAETSFDATGDGVDFTTAPFAQETELTGFVTLKIWVASSTPDLDLFAILRLFDPDGKEVVFDGAHEPTPLTRGWLRASHRKIDEAQSLPYRVFHAHDEVQKLEPGQSYALDVEVWPTSIVIPAGYRLTLTLQGKDFEFPGKAGRLLHNHPLDRGHDDFSGTSTLFTGGDQASFLLLPVVPPR</sequence>
<dbReference type="InterPro" id="IPR050585">
    <property type="entry name" value="Xaa-Pro_dipeptidyl-ppase/CocE"/>
</dbReference>
<keyword evidence="1" id="KW-0378">Hydrolase</keyword>
<dbReference type="InterPro" id="IPR013736">
    <property type="entry name" value="Xaa-Pro_dipept_C"/>
</dbReference>
<comment type="caution">
    <text evidence="3">The sequence shown here is derived from an EMBL/GenBank/DDBJ whole genome shotgun (WGS) entry which is preliminary data.</text>
</comment>